<keyword evidence="6 11" id="KW-0472">Membrane</keyword>
<sequence>LGIILFGLFCLLVGMSKAAQAQIESLRHQLEQLRMEASLPRKRISEVSRDLMDYCEKHKSQDVLVTGIADSHNPFQEKKSCVLL</sequence>
<evidence type="ECO:0000313" key="14">
    <source>
        <dbReference type="EMBL" id="KRY60189.1"/>
    </source>
</evidence>
<dbReference type="AlphaFoldDB" id="A0A0V1DEY5"/>
<dbReference type="InterPro" id="IPR015898">
    <property type="entry name" value="G-protein_gamma-like_dom"/>
</dbReference>
<evidence type="ECO:0000256" key="9">
    <source>
        <dbReference type="ARBA" id="ARBA00023289"/>
    </source>
</evidence>
<keyword evidence="12" id="KW-0732">Signal</keyword>
<organism evidence="14 15">
    <name type="scientific">Trichinella britovi</name>
    <name type="common">Parasitic roundworm</name>
    <dbReference type="NCBI Taxonomy" id="45882"/>
    <lineage>
        <taxon>Eukaryota</taxon>
        <taxon>Metazoa</taxon>
        <taxon>Ecdysozoa</taxon>
        <taxon>Nematoda</taxon>
        <taxon>Enoplea</taxon>
        <taxon>Dorylaimia</taxon>
        <taxon>Trichinellida</taxon>
        <taxon>Trichinellidae</taxon>
        <taxon>Trichinella</taxon>
    </lineage>
</organism>
<feature type="non-terminal residue" evidence="14">
    <location>
        <position position="1"/>
    </location>
</feature>
<comment type="subunit">
    <text evidence="10">G proteins are composed of 3 units, alpha, beta and gamma. Interacts with gpb-1 and gpb-2.</text>
</comment>
<dbReference type="GO" id="GO:0005834">
    <property type="term" value="C:heterotrimeric G-protein complex"/>
    <property type="evidence" value="ECO:0007669"/>
    <property type="project" value="InterPro"/>
</dbReference>
<keyword evidence="7 11" id="KW-0807">Transducer</keyword>
<evidence type="ECO:0000256" key="4">
    <source>
        <dbReference type="ARBA" id="ARBA00022475"/>
    </source>
</evidence>
<dbReference type="SMART" id="SM01224">
    <property type="entry name" value="G_gamma"/>
    <property type="match status" value="1"/>
</dbReference>
<feature type="chain" id="PRO_5006876735" description="Guanine nucleotide-binding protein subunit gamma" evidence="12">
    <location>
        <begin position="22"/>
        <end position="84"/>
    </location>
</feature>
<proteinExistence type="inferred from homology"/>
<comment type="function">
    <text evidence="11">Guanine nucleotide-binding proteins (G proteins) are involved as a modulator or transducer in various transmembrane signaling systems. The beta and gamma chains are required for the GTPase activity, for replacement of GDP by GTP, and for G protein-effector interaction.</text>
</comment>
<evidence type="ECO:0000256" key="2">
    <source>
        <dbReference type="ARBA" id="ARBA00007431"/>
    </source>
</evidence>
<gene>
    <name evidence="14" type="primary">gpc-1</name>
    <name evidence="14" type="ORF">T03_13307</name>
</gene>
<accession>A0A0V1DEY5</accession>
<dbReference type="GO" id="GO:0007186">
    <property type="term" value="P:G protein-coupled receptor signaling pathway"/>
    <property type="evidence" value="ECO:0007669"/>
    <property type="project" value="InterPro"/>
</dbReference>
<dbReference type="Pfam" id="PF00631">
    <property type="entry name" value="G-gamma"/>
    <property type="match status" value="1"/>
</dbReference>
<keyword evidence="4 11" id="KW-1003">Cell membrane</keyword>
<name>A0A0V1DEY5_TRIBR</name>
<dbReference type="InterPro" id="IPR036284">
    <property type="entry name" value="GGL_sf"/>
</dbReference>
<dbReference type="InterPro" id="IPR001770">
    <property type="entry name" value="G-protein_gamma"/>
</dbReference>
<evidence type="ECO:0000256" key="11">
    <source>
        <dbReference type="RuleBase" id="RU004973"/>
    </source>
</evidence>
<feature type="signal peptide" evidence="12">
    <location>
        <begin position="1"/>
        <end position="21"/>
    </location>
</feature>
<evidence type="ECO:0000259" key="13">
    <source>
        <dbReference type="PROSITE" id="PS50058"/>
    </source>
</evidence>
<keyword evidence="9" id="KW-0636">Prenylation</keyword>
<evidence type="ECO:0000256" key="8">
    <source>
        <dbReference type="ARBA" id="ARBA00023288"/>
    </source>
</evidence>
<dbReference type="CDD" id="cd00068">
    <property type="entry name" value="GGL"/>
    <property type="match status" value="1"/>
</dbReference>
<evidence type="ECO:0000256" key="7">
    <source>
        <dbReference type="ARBA" id="ARBA00023224"/>
    </source>
</evidence>
<dbReference type="SUPFAM" id="SSF48670">
    <property type="entry name" value="Transducin (heterotrimeric G protein), gamma chain"/>
    <property type="match status" value="1"/>
</dbReference>
<keyword evidence="5" id="KW-0488">Methylation</keyword>
<dbReference type="OMA" id="LMDYCEK"/>
<comment type="subunit">
    <text evidence="11">G proteins are composed of 3 units; alpha, beta and gamma.</text>
</comment>
<evidence type="ECO:0000256" key="3">
    <source>
        <dbReference type="ARBA" id="ARBA00016111"/>
    </source>
</evidence>
<dbReference type="PRINTS" id="PR00321">
    <property type="entry name" value="GPROTEING"/>
</dbReference>
<dbReference type="Proteomes" id="UP000054653">
    <property type="component" value="Unassembled WGS sequence"/>
</dbReference>
<evidence type="ECO:0000313" key="15">
    <source>
        <dbReference type="Proteomes" id="UP000054653"/>
    </source>
</evidence>
<comment type="similarity">
    <text evidence="2 11">Belongs to the G protein gamma family.</text>
</comment>
<dbReference type="EMBL" id="JYDI01000007">
    <property type="protein sequence ID" value="KRY60189.1"/>
    <property type="molecule type" value="Genomic_DNA"/>
</dbReference>
<protein>
    <recommendedName>
        <fullName evidence="3 11">Guanine nucleotide-binding protein subunit gamma</fullName>
    </recommendedName>
</protein>
<evidence type="ECO:0000256" key="12">
    <source>
        <dbReference type="SAM" id="SignalP"/>
    </source>
</evidence>
<keyword evidence="15" id="KW-1185">Reference proteome</keyword>
<keyword evidence="8 11" id="KW-0449">Lipoprotein</keyword>
<dbReference type="GO" id="GO:0031681">
    <property type="term" value="F:G-protein beta-subunit binding"/>
    <property type="evidence" value="ECO:0007669"/>
    <property type="project" value="InterPro"/>
</dbReference>
<comment type="caution">
    <text evidence="14">The sequence shown here is derived from an EMBL/GenBank/DDBJ whole genome shotgun (WGS) entry which is preliminary data.</text>
</comment>
<dbReference type="Gene3D" id="4.10.260.10">
    <property type="entry name" value="Transducin (heterotrimeric G protein), gamma chain"/>
    <property type="match status" value="1"/>
</dbReference>
<dbReference type="STRING" id="45882.A0A0V1DEY5"/>
<dbReference type="FunFam" id="4.10.260.10:FF:000001">
    <property type="entry name" value="Guanine nucleotide-binding protein subunit gamma"/>
    <property type="match status" value="1"/>
</dbReference>
<reference evidence="14 15" key="1">
    <citation type="submission" date="2015-01" db="EMBL/GenBank/DDBJ databases">
        <title>Evolution of Trichinella species and genotypes.</title>
        <authorList>
            <person name="Korhonen P.K."/>
            <person name="Edoardo P."/>
            <person name="Giuseppe L.R."/>
            <person name="Gasser R.B."/>
        </authorList>
    </citation>
    <scope>NUCLEOTIDE SEQUENCE [LARGE SCALE GENOMIC DNA]</scope>
    <source>
        <strain evidence="14">ISS120</strain>
    </source>
</reference>
<evidence type="ECO:0000256" key="1">
    <source>
        <dbReference type="ARBA" id="ARBA00004342"/>
    </source>
</evidence>
<comment type="subcellular location">
    <subcellularLocation>
        <location evidence="1 11">Cell membrane</location>
        <topology evidence="1 11">Lipid-anchor</topology>
        <orientation evidence="1 11">Cytoplasmic side</orientation>
    </subcellularLocation>
</comment>
<evidence type="ECO:0000256" key="10">
    <source>
        <dbReference type="ARBA" id="ARBA00062735"/>
    </source>
</evidence>
<evidence type="ECO:0000256" key="6">
    <source>
        <dbReference type="ARBA" id="ARBA00023136"/>
    </source>
</evidence>
<feature type="domain" description="G protein gamma" evidence="13">
    <location>
        <begin position="14"/>
        <end position="84"/>
    </location>
</feature>
<evidence type="ECO:0000256" key="5">
    <source>
        <dbReference type="ARBA" id="ARBA00022481"/>
    </source>
</evidence>
<dbReference type="PANTHER" id="PTHR13809">
    <property type="entry name" value="GUANINE NUCLEOTIDE-BINDING PROTEIN GAMMA SUBUNIT"/>
    <property type="match status" value="1"/>
</dbReference>
<dbReference type="SMART" id="SM00224">
    <property type="entry name" value="GGL"/>
    <property type="match status" value="1"/>
</dbReference>
<dbReference type="PROSITE" id="PS50058">
    <property type="entry name" value="G_PROTEIN_GAMMA"/>
    <property type="match status" value="1"/>
</dbReference>